<gene>
    <name evidence="2" type="ORF">KZY68_12665</name>
    <name evidence="3" type="ORF">KZY68_13725</name>
</gene>
<evidence type="ECO:0000313" key="3">
    <source>
        <dbReference type="EMBL" id="MBW4867024.1"/>
    </source>
</evidence>
<dbReference type="RefSeq" id="WP_219428791.1">
    <property type="nucleotide sequence ID" value="NZ_JAHXRF010000023.1"/>
</dbReference>
<name>A0AAW4NRD5_9BACT</name>
<evidence type="ECO:0000313" key="2">
    <source>
        <dbReference type="EMBL" id="MBW4866834.1"/>
    </source>
</evidence>
<dbReference type="Proteomes" id="UP001196873">
    <property type="component" value="Unassembled WGS sequence"/>
</dbReference>
<proteinExistence type="predicted"/>
<dbReference type="EMBL" id="JAHXRF010000023">
    <property type="protein sequence ID" value="MBW4866834.1"/>
    <property type="molecule type" value="Genomic_DNA"/>
</dbReference>
<sequence length="93" mass="10437">MEFHSQPPTECATQGGISFATTHGMRDPGWNFIPDHSRNARPRVEFHSRPLTECATQGGIPFPNTHGMRDPGWNFIPDHLLNRILRLALFAGT</sequence>
<comment type="caution">
    <text evidence="3">The sequence shown here is derived from an EMBL/GenBank/DDBJ whole genome shotgun (WGS) entry which is preliminary data.</text>
</comment>
<dbReference type="AlphaFoldDB" id="A0AAW4NRD5"/>
<dbReference type="EMBL" id="JAHXRF010000044">
    <property type="protein sequence ID" value="MBW4867024.1"/>
    <property type="molecule type" value="Genomic_DNA"/>
</dbReference>
<evidence type="ECO:0000256" key="1">
    <source>
        <dbReference type="SAM" id="MobiDB-lite"/>
    </source>
</evidence>
<reference evidence="3" key="1">
    <citation type="submission" date="2021-07" db="EMBL/GenBank/DDBJ databases">
        <title>Genomic diversity and antimicrobial resistance of Prevotella spp. isolated from chronic lung disease airways.</title>
        <authorList>
            <person name="Webb K.A."/>
            <person name="Olagoke O.S."/>
            <person name="Baird T."/>
            <person name="Neill J."/>
            <person name="Pham A."/>
            <person name="Wells T.J."/>
            <person name="Ramsay K.A."/>
            <person name="Bell S.C."/>
            <person name="Sarovich D.S."/>
            <person name="Price E.P."/>
        </authorList>
    </citation>
    <scope>NUCLEOTIDE SEQUENCE</scope>
    <source>
        <strain evidence="3">SCHI0047.S.3</strain>
    </source>
</reference>
<protein>
    <submittedName>
        <fullName evidence="3">Uncharacterized protein</fullName>
    </submittedName>
</protein>
<evidence type="ECO:0000313" key="4">
    <source>
        <dbReference type="Proteomes" id="UP001196873"/>
    </source>
</evidence>
<accession>A0AAW4NRD5</accession>
<feature type="region of interest" description="Disordered" evidence="1">
    <location>
        <begin position="1"/>
        <end position="20"/>
    </location>
</feature>
<organism evidence="3 4">
    <name type="scientific">Segatella salivae</name>
    <dbReference type="NCBI Taxonomy" id="228604"/>
    <lineage>
        <taxon>Bacteria</taxon>
        <taxon>Pseudomonadati</taxon>
        <taxon>Bacteroidota</taxon>
        <taxon>Bacteroidia</taxon>
        <taxon>Bacteroidales</taxon>
        <taxon>Prevotellaceae</taxon>
        <taxon>Segatella</taxon>
    </lineage>
</organism>